<evidence type="ECO:0000256" key="1">
    <source>
        <dbReference type="SAM" id="MobiDB-lite"/>
    </source>
</evidence>
<dbReference type="AlphaFoldDB" id="A0A5B8C279"/>
<dbReference type="EMBL" id="CP040915">
    <property type="protein sequence ID" value="QDC24644.1"/>
    <property type="molecule type" value="Genomic_DNA"/>
</dbReference>
<reference evidence="2 3" key="1">
    <citation type="submission" date="2019-05" db="EMBL/GenBank/DDBJ databases">
        <title>Georgenia *** sp. nov., and Georgenia *** sp. nov., isolated from the intestinal contents of plateau pika (Ochotona curzoniae) in the Qinghai-Tibet plateau of China.</title>
        <authorList>
            <person name="Tian Z."/>
        </authorList>
    </citation>
    <scope>NUCLEOTIDE SEQUENCE [LARGE SCALE GENOMIC DNA]</scope>
    <source>
        <strain evidence="2 3">Z443</strain>
    </source>
</reference>
<dbReference type="OrthoDB" id="4954868at2"/>
<proteinExistence type="predicted"/>
<gene>
    <name evidence="2" type="ORF">FE374_08460</name>
</gene>
<feature type="compositionally biased region" description="Low complexity" evidence="1">
    <location>
        <begin position="51"/>
        <end position="71"/>
    </location>
</feature>
<dbReference type="InterPro" id="IPR025447">
    <property type="entry name" value="DUF4192"/>
</dbReference>
<accession>A0A5B8C279</accession>
<feature type="region of interest" description="Disordered" evidence="1">
    <location>
        <begin position="1"/>
        <end position="73"/>
    </location>
</feature>
<dbReference type="Pfam" id="PF13830">
    <property type="entry name" value="DUF4192"/>
    <property type="match status" value="1"/>
</dbReference>
<sequence length="458" mass="47592">MRSARCARPGPRAPDRRPGRGRRRGRKAWPEPTVEQVGAQNSRAPAPRPPSGARRVGGCPQAPGTGTPPTGAMGGMDDTVIRLSSPRDLLALVPYRLGFHPERSAVLIGTRVNERGRDAPGLVIRVDLADVAHPDAGPTVAAALARHLRADGAHDAAVVLYTPLTHAERAVDEGLAAASAALSAALPWVEDLRPWVVGPDGWRHLSCEDCCPAAGYALADLEASAVAAAHVLEGRTAAPSRAALAVKRVPAGPAREAAQRAAEEELACHRAVLAATGGAPLLRGAAFGVPGAAPARDQGPLDRRRRAGARLWDSAVAARRPRPGPEVLGRLLVHLGDRPLRDAVLARTTDGGMKASHRYLGKAAAGAVFDVPRRPDVDVLDAAMALAGDVAAHAAPGCGAPALGVLAFLAWWSADGARADVVAQQALAEEPDHRLALLVLRSLDGAVPPPWYEPGGPW</sequence>
<feature type="compositionally biased region" description="Low complexity" evidence="1">
    <location>
        <begin position="1"/>
        <end position="10"/>
    </location>
</feature>
<dbReference type="KEGG" id="gyu:FE374_08460"/>
<name>A0A5B8C279_9MICO</name>
<dbReference type="Proteomes" id="UP000314616">
    <property type="component" value="Chromosome"/>
</dbReference>
<protein>
    <submittedName>
        <fullName evidence="2">DUF4192 domain-containing protein</fullName>
    </submittedName>
</protein>
<evidence type="ECO:0000313" key="3">
    <source>
        <dbReference type="Proteomes" id="UP000314616"/>
    </source>
</evidence>
<evidence type="ECO:0000313" key="2">
    <source>
        <dbReference type="EMBL" id="QDC24644.1"/>
    </source>
</evidence>
<organism evidence="2 3">
    <name type="scientific">Georgenia yuyongxinii</name>
    <dbReference type="NCBI Taxonomy" id="2589797"/>
    <lineage>
        <taxon>Bacteria</taxon>
        <taxon>Bacillati</taxon>
        <taxon>Actinomycetota</taxon>
        <taxon>Actinomycetes</taxon>
        <taxon>Micrococcales</taxon>
        <taxon>Bogoriellaceae</taxon>
        <taxon>Georgenia</taxon>
    </lineage>
</organism>